<name>A0A9D1A705_9FIRM</name>
<dbReference type="InterPro" id="IPR028978">
    <property type="entry name" value="Chorismate_lyase_/UTRA_dom_sf"/>
</dbReference>
<dbReference type="GO" id="GO:0045892">
    <property type="term" value="P:negative regulation of DNA-templated transcription"/>
    <property type="evidence" value="ECO:0007669"/>
    <property type="project" value="TreeGrafter"/>
</dbReference>
<dbReference type="PRINTS" id="PR00035">
    <property type="entry name" value="HTHGNTR"/>
</dbReference>
<dbReference type="Proteomes" id="UP000824258">
    <property type="component" value="Unassembled WGS sequence"/>
</dbReference>
<dbReference type="Gene3D" id="1.10.10.10">
    <property type="entry name" value="Winged helix-like DNA-binding domain superfamily/Winged helix DNA-binding domain"/>
    <property type="match status" value="1"/>
</dbReference>
<dbReference type="InterPro" id="IPR036390">
    <property type="entry name" value="WH_DNA-bd_sf"/>
</dbReference>
<dbReference type="EMBL" id="DVGD01000043">
    <property type="protein sequence ID" value="HIR09064.1"/>
    <property type="molecule type" value="Genomic_DNA"/>
</dbReference>
<sequence>MNHVFSEEQISMLVQNIPKYMYIKLTLINQIQTGELPVGMKLPTEKEMCLSYACSRLTVRKALEELQREGYINKVQGLGTFVKERNPQKQDLSSITSCSSLIRSQNMIPSKKILSYAVIPSTPEVAAQLQIRPGDDVLEYFRVYYGNGVPVILSHSYFNVSLVPGIESLDLENQSIIALLKDTYKLDLRCSNRELRAVLAD</sequence>
<reference evidence="5" key="1">
    <citation type="submission" date="2020-10" db="EMBL/GenBank/DDBJ databases">
        <authorList>
            <person name="Gilroy R."/>
        </authorList>
    </citation>
    <scope>NUCLEOTIDE SEQUENCE</scope>
    <source>
        <strain evidence="5">ChiHjej9B8-7071</strain>
    </source>
</reference>
<evidence type="ECO:0000313" key="5">
    <source>
        <dbReference type="EMBL" id="HIR09064.1"/>
    </source>
</evidence>
<accession>A0A9D1A705</accession>
<dbReference type="AlphaFoldDB" id="A0A9D1A705"/>
<comment type="caution">
    <text evidence="5">The sequence shown here is derived from an EMBL/GenBank/DDBJ whole genome shotgun (WGS) entry which is preliminary data.</text>
</comment>
<evidence type="ECO:0000256" key="3">
    <source>
        <dbReference type="ARBA" id="ARBA00023163"/>
    </source>
</evidence>
<dbReference type="Gene3D" id="3.40.1410.10">
    <property type="entry name" value="Chorismate lyase-like"/>
    <property type="match status" value="1"/>
</dbReference>
<proteinExistence type="predicted"/>
<dbReference type="InterPro" id="IPR050679">
    <property type="entry name" value="Bact_HTH_transcr_reg"/>
</dbReference>
<feature type="non-terminal residue" evidence="5">
    <location>
        <position position="201"/>
    </location>
</feature>
<dbReference type="PROSITE" id="PS50949">
    <property type="entry name" value="HTH_GNTR"/>
    <property type="match status" value="1"/>
</dbReference>
<evidence type="ECO:0000313" key="6">
    <source>
        <dbReference type="Proteomes" id="UP000824258"/>
    </source>
</evidence>
<evidence type="ECO:0000259" key="4">
    <source>
        <dbReference type="PROSITE" id="PS50949"/>
    </source>
</evidence>
<dbReference type="SUPFAM" id="SSF64288">
    <property type="entry name" value="Chorismate lyase-like"/>
    <property type="match status" value="1"/>
</dbReference>
<keyword evidence="2" id="KW-0238">DNA-binding</keyword>
<dbReference type="Pfam" id="PF00392">
    <property type="entry name" value="GntR"/>
    <property type="match status" value="1"/>
</dbReference>
<keyword evidence="1" id="KW-0805">Transcription regulation</keyword>
<dbReference type="SMART" id="SM00345">
    <property type="entry name" value="HTH_GNTR"/>
    <property type="match status" value="1"/>
</dbReference>
<dbReference type="Pfam" id="PF07702">
    <property type="entry name" value="UTRA"/>
    <property type="match status" value="1"/>
</dbReference>
<evidence type="ECO:0000256" key="1">
    <source>
        <dbReference type="ARBA" id="ARBA00023015"/>
    </source>
</evidence>
<evidence type="ECO:0000256" key="2">
    <source>
        <dbReference type="ARBA" id="ARBA00023125"/>
    </source>
</evidence>
<gene>
    <name evidence="5" type="ORF">IAA70_01525</name>
</gene>
<organism evidence="5 6">
    <name type="scientific">Candidatus Avoscillospira stercoripullorum</name>
    <dbReference type="NCBI Taxonomy" id="2840709"/>
    <lineage>
        <taxon>Bacteria</taxon>
        <taxon>Bacillati</taxon>
        <taxon>Bacillota</taxon>
        <taxon>Clostridia</taxon>
        <taxon>Eubacteriales</taxon>
        <taxon>Oscillospiraceae</taxon>
        <taxon>Oscillospiraceae incertae sedis</taxon>
        <taxon>Candidatus Avoscillospira</taxon>
    </lineage>
</organism>
<dbReference type="PANTHER" id="PTHR44846">
    <property type="entry name" value="MANNOSYL-D-GLYCERATE TRANSPORT/METABOLISM SYSTEM REPRESSOR MNGR-RELATED"/>
    <property type="match status" value="1"/>
</dbReference>
<dbReference type="SUPFAM" id="SSF46785">
    <property type="entry name" value="Winged helix' DNA-binding domain"/>
    <property type="match status" value="1"/>
</dbReference>
<feature type="domain" description="HTH gntR-type" evidence="4">
    <location>
        <begin position="17"/>
        <end position="85"/>
    </location>
</feature>
<dbReference type="FunFam" id="1.10.10.10:FF:000079">
    <property type="entry name" value="GntR family transcriptional regulator"/>
    <property type="match status" value="1"/>
</dbReference>
<dbReference type="InterPro" id="IPR000524">
    <property type="entry name" value="Tscrpt_reg_HTH_GntR"/>
</dbReference>
<dbReference type="InterPro" id="IPR036388">
    <property type="entry name" value="WH-like_DNA-bd_sf"/>
</dbReference>
<dbReference type="PANTHER" id="PTHR44846:SF1">
    <property type="entry name" value="MANNOSYL-D-GLYCERATE TRANSPORT_METABOLISM SYSTEM REPRESSOR MNGR-RELATED"/>
    <property type="match status" value="1"/>
</dbReference>
<dbReference type="CDD" id="cd07377">
    <property type="entry name" value="WHTH_GntR"/>
    <property type="match status" value="1"/>
</dbReference>
<protein>
    <submittedName>
        <fullName evidence="5">GntR family transcriptional regulator</fullName>
    </submittedName>
</protein>
<dbReference type="InterPro" id="IPR011663">
    <property type="entry name" value="UTRA"/>
</dbReference>
<keyword evidence="3" id="KW-0804">Transcription</keyword>
<reference evidence="5" key="2">
    <citation type="journal article" date="2021" name="PeerJ">
        <title>Extensive microbial diversity within the chicken gut microbiome revealed by metagenomics and culture.</title>
        <authorList>
            <person name="Gilroy R."/>
            <person name="Ravi A."/>
            <person name="Getino M."/>
            <person name="Pursley I."/>
            <person name="Horton D.L."/>
            <person name="Alikhan N.F."/>
            <person name="Baker D."/>
            <person name="Gharbi K."/>
            <person name="Hall N."/>
            <person name="Watson M."/>
            <person name="Adriaenssens E.M."/>
            <person name="Foster-Nyarko E."/>
            <person name="Jarju S."/>
            <person name="Secka A."/>
            <person name="Antonio M."/>
            <person name="Oren A."/>
            <person name="Chaudhuri R.R."/>
            <person name="La Ragione R."/>
            <person name="Hildebrand F."/>
            <person name="Pallen M.J."/>
        </authorList>
    </citation>
    <scope>NUCLEOTIDE SEQUENCE</scope>
    <source>
        <strain evidence="5">ChiHjej9B8-7071</strain>
    </source>
</reference>
<dbReference type="GO" id="GO:0003677">
    <property type="term" value="F:DNA binding"/>
    <property type="evidence" value="ECO:0007669"/>
    <property type="project" value="UniProtKB-KW"/>
</dbReference>
<dbReference type="GO" id="GO:0003700">
    <property type="term" value="F:DNA-binding transcription factor activity"/>
    <property type="evidence" value="ECO:0007669"/>
    <property type="project" value="InterPro"/>
</dbReference>